<name>A0A822ZN78_NELNU</name>
<evidence type="ECO:0000313" key="2">
    <source>
        <dbReference type="Proteomes" id="UP000607653"/>
    </source>
</evidence>
<keyword evidence="2" id="KW-1185">Reference proteome</keyword>
<reference evidence="1 2" key="1">
    <citation type="journal article" date="2020" name="Mol. Biol. Evol.">
        <title>Distinct Expression and Methylation Patterns for Genes with Different Fates following a Single Whole-Genome Duplication in Flowering Plants.</title>
        <authorList>
            <person name="Shi T."/>
            <person name="Rahmani R.S."/>
            <person name="Gugger P.F."/>
            <person name="Wang M."/>
            <person name="Li H."/>
            <person name="Zhang Y."/>
            <person name="Li Z."/>
            <person name="Wang Q."/>
            <person name="Van de Peer Y."/>
            <person name="Marchal K."/>
            <person name="Chen J."/>
        </authorList>
    </citation>
    <scope>NUCLEOTIDE SEQUENCE [LARGE SCALE GENOMIC DNA]</scope>
    <source>
        <tissue evidence="1">Leaf</tissue>
    </source>
</reference>
<evidence type="ECO:0000313" key="1">
    <source>
        <dbReference type="EMBL" id="DAD47454.1"/>
    </source>
</evidence>
<organism evidence="1 2">
    <name type="scientific">Nelumbo nucifera</name>
    <name type="common">Sacred lotus</name>
    <dbReference type="NCBI Taxonomy" id="4432"/>
    <lineage>
        <taxon>Eukaryota</taxon>
        <taxon>Viridiplantae</taxon>
        <taxon>Streptophyta</taxon>
        <taxon>Embryophyta</taxon>
        <taxon>Tracheophyta</taxon>
        <taxon>Spermatophyta</taxon>
        <taxon>Magnoliopsida</taxon>
        <taxon>Proteales</taxon>
        <taxon>Nelumbonaceae</taxon>
        <taxon>Nelumbo</taxon>
    </lineage>
</organism>
<protein>
    <submittedName>
        <fullName evidence="1">Uncharacterized protein</fullName>
    </submittedName>
</protein>
<proteinExistence type="predicted"/>
<dbReference type="AlphaFoldDB" id="A0A822ZN78"/>
<sequence>MDLQPSEFGSIRKMHVFNSIQNPIVAMGCWIKFESDLRI</sequence>
<gene>
    <name evidence="1" type="ORF">HUJ06_017391</name>
</gene>
<accession>A0A822ZN78</accession>
<dbReference type="EMBL" id="DUZY01000008">
    <property type="protein sequence ID" value="DAD47454.1"/>
    <property type="molecule type" value="Genomic_DNA"/>
</dbReference>
<dbReference type="Proteomes" id="UP000607653">
    <property type="component" value="Unassembled WGS sequence"/>
</dbReference>
<comment type="caution">
    <text evidence="1">The sequence shown here is derived from an EMBL/GenBank/DDBJ whole genome shotgun (WGS) entry which is preliminary data.</text>
</comment>